<protein>
    <submittedName>
        <fullName evidence="2">TIGR02452 family protein</fullName>
    </submittedName>
</protein>
<evidence type="ECO:0000313" key="2">
    <source>
        <dbReference type="EMBL" id="QQP14672.1"/>
    </source>
</evidence>
<dbReference type="NCBIfam" id="TIGR02452">
    <property type="entry name" value="TIGR02452 family protein"/>
    <property type="match status" value="1"/>
</dbReference>
<dbReference type="Proteomes" id="UP000596049">
    <property type="component" value="Chromosome"/>
</dbReference>
<evidence type="ECO:0000313" key="3">
    <source>
        <dbReference type="Proteomes" id="UP000596049"/>
    </source>
</evidence>
<evidence type="ECO:0000259" key="1">
    <source>
        <dbReference type="Pfam" id="PF10021"/>
    </source>
</evidence>
<organism evidence="2 3">
    <name type="scientific">Lysinibacillus agricola</name>
    <dbReference type="NCBI Taxonomy" id="2590012"/>
    <lineage>
        <taxon>Bacteria</taxon>
        <taxon>Bacillati</taxon>
        <taxon>Bacillota</taxon>
        <taxon>Bacilli</taxon>
        <taxon>Bacillales</taxon>
        <taxon>Bacillaceae</taxon>
        <taxon>Lysinibacillus</taxon>
    </lineage>
</organism>
<feature type="domain" description="Microbial-type PARG catalytic" evidence="1">
    <location>
        <begin position="7"/>
        <end position="157"/>
    </location>
</feature>
<gene>
    <name evidence="2" type="ORF">FJQ98_12085</name>
</gene>
<proteinExistence type="predicted"/>
<dbReference type="InterPro" id="IPR019261">
    <property type="entry name" value="PARG_cat_microbial"/>
</dbReference>
<sequence>MNRKEIAQETLRIQEQGYYEYRGERIDFADAQKFSEENSELIDPKQGENIVQECLKLPKMQQPPLSSIGNEATVKAIIDFAEAGKEKIGVLNFASAKNPGGGFLKGAMAQEESLAASSGLYKTQLCNEGYYKANRANRSMMYTNYAIYSPDVVFFRDERFALMKQPVTASVLTLPAVNYGQVVAKEKNSQEAERVMKDRMRLALAIFAHKGDKHIILGAYGCGVFRNEPQKIATWWRELLEDEGYGQLFTEVRFAVLDTSKNHSCISAFTNIID</sequence>
<accession>A0ABX7AZH8</accession>
<dbReference type="Pfam" id="PF10021">
    <property type="entry name" value="PARG_cat_microb"/>
    <property type="match status" value="1"/>
</dbReference>
<name>A0ABX7AZH8_9BACI</name>
<reference evidence="2 3" key="1">
    <citation type="submission" date="2020-01" db="EMBL/GenBank/DDBJ databases">
        <authorList>
            <person name="Liu G."/>
            <person name="Liu B."/>
        </authorList>
    </citation>
    <scope>NUCLEOTIDE SEQUENCE [LARGE SCALE GENOMIC DNA]</scope>
    <source>
        <strain evidence="2 3">FJAT-51161</strain>
    </source>
</reference>
<keyword evidence="3" id="KW-1185">Reference proteome</keyword>
<dbReference type="InterPro" id="IPR043472">
    <property type="entry name" value="Macro_dom-like"/>
</dbReference>
<dbReference type="RefSeq" id="WP_201406704.1">
    <property type="nucleotide sequence ID" value="NZ_CP067341.1"/>
</dbReference>
<dbReference type="PANTHER" id="PTHR35596">
    <property type="entry name" value="DUF2263 DOMAIN-CONTAINING PROTEIN"/>
    <property type="match status" value="1"/>
</dbReference>
<dbReference type="InterPro" id="IPR012664">
    <property type="entry name" value="CHP02452"/>
</dbReference>
<dbReference type="EMBL" id="CP067341">
    <property type="protein sequence ID" value="QQP14672.1"/>
    <property type="molecule type" value="Genomic_DNA"/>
</dbReference>
<dbReference type="SUPFAM" id="SSF52949">
    <property type="entry name" value="Macro domain-like"/>
    <property type="match status" value="1"/>
</dbReference>
<dbReference type="Gene3D" id="3.40.220.10">
    <property type="entry name" value="Leucine Aminopeptidase, subunit E, domain 1"/>
    <property type="match status" value="1"/>
</dbReference>
<dbReference type="PANTHER" id="PTHR35596:SF1">
    <property type="entry name" value="MICROBIAL-TYPE PARG CATALYTIC DOMAIN-CONTAINING PROTEIN"/>
    <property type="match status" value="1"/>
</dbReference>
<dbReference type="PIRSF" id="PIRSF014899">
    <property type="entry name" value="UCP014899"/>
    <property type="match status" value="1"/>
</dbReference>